<proteinExistence type="predicted"/>
<dbReference type="Pfam" id="PF13487">
    <property type="entry name" value="HD_5"/>
    <property type="match status" value="1"/>
</dbReference>
<dbReference type="InterPro" id="IPR003607">
    <property type="entry name" value="HD/PDEase_dom"/>
</dbReference>
<comment type="subcellular location">
    <subcellularLocation>
        <location evidence="1">Cell membrane</location>
    </subcellularLocation>
</comment>
<evidence type="ECO:0000313" key="7">
    <source>
        <dbReference type="EMBL" id="MCF6139407.1"/>
    </source>
</evidence>
<feature type="transmembrane region" description="Helical" evidence="4">
    <location>
        <begin position="228"/>
        <end position="251"/>
    </location>
</feature>
<reference evidence="7 8" key="1">
    <citation type="submission" date="2022-01" db="EMBL/GenBank/DDBJ databases">
        <title>Alkalihalobacillus sp. EGI L200015, a novel bacterium isolated from a salt lake sediment.</title>
        <authorList>
            <person name="Gao L."/>
            <person name="Fang B.-Z."/>
            <person name="Li W.-J."/>
        </authorList>
    </citation>
    <scope>NUCLEOTIDE SEQUENCE [LARGE SCALE GENOMIC DNA]</scope>
    <source>
        <strain evidence="7 8">KCTC 12718</strain>
    </source>
</reference>
<evidence type="ECO:0000256" key="4">
    <source>
        <dbReference type="SAM" id="Phobius"/>
    </source>
</evidence>
<dbReference type="SUPFAM" id="SSF109604">
    <property type="entry name" value="HD-domain/PDEase-like"/>
    <property type="match status" value="1"/>
</dbReference>
<protein>
    <submittedName>
        <fullName evidence="7">HD domain-containing protein</fullName>
    </submittedName>
</protein>
<dbReference type="Gene3D" id="6.10.340.10">
    <property type="match status" value="1"/>
</dbReference>
<dbReference type="Proteomes" id="UP001649381">
    <property type="component" value="Unassembled WGS sequence"/>
</dbReference>
<evidence type="ECO:0000259" key="5">
    <source>
        <dbReference type="PROSITE" id="PS50885"/>
    </source>
</evidence>
<comment type="caution">
    <text evidence="7">The sequence shown here is derived from an EMBL/GenBank/DDBJ whole genome shotgun (WGS) entry which is preliminary data.</text>
</comment>
<dbReference type="Gene3D" id="1.10.3210.10">
    <property type="entry name" value="Hypothetical protein af1432"/>
    <property type="match status" value="1"/>
</dbReference>
<evidence type="ECO:0000256" key="3">
    <source>
        <dbReference type="ARBA" id="ARBA00023136"/>
    </source>
</evidence>
<name>A0ABS9H378_9BACL</name>
<dbReference type="SMART" id="SM00304">
    <property type="entry name" value="HAMP"/>
    <property type="match status" value="1"/>
</dbReference>
<dbReference type="PROSITE" id="PS51832">
    <property type="entry name" value="HD_GYP"/>
    <property type="match status" value="1"/>
</dbReference>
<feature type="transmembrane region" description="Helical" evidence="4">
    <location>
        <begin position="12"/>
        <end position="31"/>
    </location>
</feature>
<evidence type="ECO:0000259" key="6">
    <source>
        <dbReference type="PROSITE" id="PS51832"/>
    </source>
</evidence>
<keyword evidence="3 4" id="KW-0472">Membrane</keyword>
<dbReference type="CDD" id="cd06225">
    <property type="entry name" value="HAMP"/>
    <property type="match status" value="1"/>
</dbReference>
<feature type="transmembrane region" description="Helical" evidence="4">
    <location>
        <begin position="134"/>
        <end position="156"/>
    </location>
</feature>
<feature type="transmembrane region" description="Helical" evidence="4">
    <location>
        <begin position="194"/>
        <end position="216"/>
    </location>
</feature>
<dbReference type="PANTHER" id="PTHR43155">
    <property type="entry name" value="CYCLIC DI-GMP PHOSPHODIESTERASE PA4108-RELATED"/>
    <property type="match status" value="1"/>
</dbReference>
<keyword evidence="4" id="KW-1133">Transmembrane helix</keyword>
<dbReference type="CDD" id="cd00077">
    <property type="entry name" value="HDc"/>
    <property type="match status" value="1"/>
</dbReference>
<dbReference type="SUPFAM" id="SSF158472">
    <property type="entry name" value="HAMP domain-like"/>
    <property type="match status" value="1"/>
</dbReference>
<keyword evidence="8" id="KW-1185">Reference proteome</keyword>
<accession>A0ABS9H378</accession>
<dbReference type="RefSeq" id="WP_236338235.1">
    <property type="nucleotide sequence ID" value="NZ_JAKIJS010000003.1"/>
</dbReference>
<keyword evidence="2" id="KW-1003">Cell membrane</keyword>
<organism evidence="7 8">
    <name type="scientific">Pseudalkalibacillus berkeleyi</name>
    <dbReference type="NCBI Taxonomy" id="1069813"/>
    <lineage>
        <taxon>Bacteria</taxon>
        <taxon>Bacillati</taxon>
        <taxon>Bacillota</taxon>
        <taxon>Bacilli</taxon>
        <taxon>Bacillales</taxon>
        <taxon>Fictibacillaceae</taxon>
        <taxon>Pseudalkalibacillus</taxon>
    </lineage>
</organism>
<feature type="transmembrane region" description="Helical" evidence="4">
    <location>
        <begin position="108"/>
        <end position="128"/>
    </location>
</feature>
<dbReference type="InterPro" id="IPR037522">
    <property type="entry name" value="HD_GYP_dom"/>
</dbReference>
<gene>
    <name evidence="7" type="ORF">L2716_16900</name>
</gene>
<keyword evidence="4" id="KW-0812">Transmembrane</keyword>
<feature type="domain" description="HAMP" evidence="5">
    <location>
        <begin position="252"/>
        <end position="303"/>
    </location>
</feature>
<dbReference type="PROSITE" id="PS50885">
    <property type="entry name" value="HAMP"/>
    <property type="match status" value="1"/>
</dbReference>
<feature type="domain" description="HD-GYP" evidence="6">
    <location>
        <begin position="305"/>
        <end position="501"/>
    </location>
</feature>
<evidence type="ECO:0000256" key="1">
    <source>
        <dbReference type="ARBA" id="ARBA00004236"/>
    </source>
</evidence>
<dbReference type="SMART" id="SM00471">
    <property type="entry name" value="HDc"/>
    <property type="match status" value="1"/>
</dbReference>
<sequence>MATYDMFLKQLVKNYLIGSFVAVGGIGSMFIFRTLTLSVEESIYMLIIILISLLIMISCEFISLRKHLEPIKSILHNNIESTEQIKKSYLHTQRFPILAFKRTIGPHLLGLSIPATTLSYLFIQIGWLNIPIIYIGYAFIGAILVASVHGMIEYYLTSKSILPVLEKIRTLSLQHFHFDPSAQPVIQLTLRKKFLFATIFISVFPLLLFSLASQVRLGELESIQLFEYWSWAILIIGISIGFSLIGSYLFYKDVGNPIDQLTDSMKQIEHGTLQQTSNTYTDEFSSLVNGFNQMVEGLEKRDQMNMQLIESFYSVLSATLDARDPYTAGHSKRVSEYSVQIGKLAGLPDEELSNLKNSALLHDIGKIGVPDQVLLKDGKLTDEEFEWIKKHPRLGATILQQIQPYSAMEPMIPGVCYHHERFDGKGYPDGLKGYKIPKFGRIIAVADAFDAMTSDRPYRKGMPSEKALQILKNGAGTQWDPEYASLFVSYMGDYHQDQLSV</sequence>
<dbReference type="Pfam" id="PF00672">
    <property type="entry name" value="HAMP"/>
    <property type="match status" value="1"/>
</dbReference>
<dbReference type="EMBL" id="JAKIJS010000003">
    <property type="protein sequence ID" value="MCF6139407.1"/>
    <property type="molecule type" value="Genomic_DNA"/>
</dbReference>
<evidence type="ECO:0000256" key="2">
    <source>
        <dbReference type="ARBA" id="ARBA00022475"/>
    </source>
</evidence>
<dbReference type="PANTHER" id="PTHR43155:SF2">
    <property type="entry name" value="CYCLIC DI-GMP PHOSPHODIESTERASE PA4108"/>
    <property type="match status" value="1"/>
</dbReference>
<evidence type="ECO:0000313" key="8">
    <source>
        <dbReference type="Proteomes" id="UP001649381"/>
    </source>
</evidence>
<feature type="transmembrane region" description="Helical" evidence="4">
    <location>
        <begin position="43"/>
        <end position="64"/>
    </location>
</feature>
<dbReference type="InterPro" id="IPR003660">
    <property type="entry name" value="HAMP_dom"/>
</dbReference>